<keyword evidence="6 8" id="KW-0472">Membrane</keyword>
<dbReference type="PANTHER" id="PTHR10809">
    <property type="entry name" value="VESICLE-ASSOCIATED MEMBRANE PROTEIN-ASSOCIATED PROTEIN"/>
    <property type="match status" value="1"/>
</dbReference>
<reference evidence="11" key="1">
    <citation type="submission" date="2025-08" db="UniProtKB">
        <authorList>
            <consortium name="RefSeq"/>
        </authorList>
    </citation>
    <scope>IDENTIFICATION</scope>
    <source>
        <tissue evidence="11">Whole sample</tissue>
    </source>
</reference>
<feature type="coiled-coil region" evidence="7">
    <location>
        <begin position="146"/>
        <end position="180"/>
    </location>
</feature>
<dbReference type="OrthoDB" id="264603at2759"/>
<evidence type="ECO:0000256" key="8">
    <source>
        <dbReference type="SAM" id="Phobius"/>
    </source>
</evidence>
<dbReference type="RefSeq" id="XP_022343129.1">
    <property type="nucleotide sequence ID" value="XM_022487421.1"/>
</dbReference>
<comment type="subcellular location">
    <subcellularLocation>
        <location evidence="1">Membrane</location>
        <topology evidence="1">Single-pass type IV membrane protein</topology>
    </subcellularLocation>
</comment>
<dbReference type="GO" id="GO:0005789">
    <property type="term" value="C:endoplasmic reticulum membrane"/>
    <property type="evidence" value="ECO:0007669"/>
    <property type="project" value="InterPro"/>
</dbReference>
<keyword evidence="10" id="KW-1185">Reference proteome</keyword>
<evidence type="ECO:0000313" key="10">
    <source>
        <dbReference type="Proteomes" id="UP000694844"/>
    </source>
</evidence>
<comment type="similarity">
    <text evidence="2">Belongs to the VAMP-associated protein (VAP) (TC 9.B.17) family.</text>
</comment>
<dbReference type="FunFam" id="2.60.40.10:FF:000334">
    <property type="entry name" value="vesicle-associated membrane protein-associated protein A isoform X1"/>
    <property type="match status" value="1"/>
</dbReference>
<accession>A0A8B8ET43</accession>
<evidence type="ECO:0000259" key="9">
    <source>
        <dbReference type="PROSITE" id="PS50202"/>
    </source>
</evidence>
<evidence type="ECO:0000256" key="3">
    <source>
        <dbReference type="ARBA" id="ARBA00022692"/>
    </source>
</evidence>
<dbReference type="GO" id="GO:0005886">
    <property type="term" value="C:plasma membrane"/>
    <property type="evidence" value="ECO:0007669"/>
    <property type="project" value="TreeGrafter"/>
</dbReference>
<dbReference type="InterPro" id="IPR013783">
    <property type="entry name" value="Ig-like_fold"/>
</dbReference>
<dbReference type="InterPro" id="IPR016763">
    <property type="entry name" value="VAP"/>
</dbReference>
<gene>
    <name evidence="11" type="primary">LOC111136519</name>
</gene>
<evidence type="ECO:0000256" key="4">
    <source>
        <dbReference type="ARBA" id="ARBA00022989"/>
    </source>
</evidence>
<dbReference type="Pfam" id="PF00635">
    <property type="entry name" value="Motile_Sperm"/>
    <property type="match status" value="1"/>
</dbReference>
<protein>
    <submittedName>
        <fullName evidence="11">Vesicle-associated membrane protein/synaptobrevin-binding protein-like isoform X2</fullName>
    </submittedName>
</protein>
<evidence type="ECO:0000256" key="5">
    <source>
        <dbReference type="ARBA" id="ARBA00023054"/>
    </source>
</evidence>
<organism evidence="10 11">
    <name type="scientific">Crassostrea virginica</name>
    <name type="common">Eastern oyster</name>
    <dbReference type="NCBI Taxonomy" id="6565"/>
    <lineage>
        <taxon>Eukaryota</taxon>
        <taxon>Metazoa</taxon>
        <taxon>Spiralia</taxon>
        <taxon>Lophotrochozoa</taxon>
        <taxon>Mollusca</taxon>
        <taxon>Bivalvia</taxon>
        <taxon>Autobranchia</taxon>
        <taxon>Pteriomorphia</taxon>
        <taxon>Ostreida</taxon>
        <taxon>Ostreoidea</taxon>
        <taxon>Ostreidae</taxon>
        <taxon>Crassostrea</taxon>
    </lineage>
</organism>
<evidence type="ECO:0000256" key="1">
    <source>
        <dbReference type="ARBA" id="ARBA00004211"/>
    </source>
</evidence>
<dbReference type="InterPro" id="IPR000535">
    <property type="entry name" value="MSP_dom"/>
</dbReference>
<evidence type="ECO:0000256" key="6">
    <source>
        <dbReference type="ARBA" id="ARBA00023136"/>
    </source>
</evidence>
<dbReference type="PIRSF" id="PIRSF019693">
    <property type="entry name" value="VAMP-associated"/>
    <property type="match status" value="1"/>
</dbReference>
<dbReference type="GO" id="GO:0033149">
    <property type="term" value="F:FFAT motif binding"/>
    <property type="evidence" value="ECO:0007669"/>
    <property type="project" value="TreeGrafter"/>
</dbReference>
<proteinExistence type="inferred from homology"/>
<dbReference type="SUPFAM" id="SSF49354">
    <property type="entry name" value="PapD-like"/>
    <property type="match status" value="1"/>
</dbReference>
<dbReference type="PANTHER" id="PTHR10809:SF6">
    <property type="entry name" value="AT11025P-RELATED"/>
    <property type="match status" value="1"/>
</dbReference>
<keyword evidence="3 8" id="KW-0812">Transmembrane</keyword>
<dbReference type="GO" id="GO:0090158">
    <property type="term" value="P:endoplasmic reticulum membrane organization"/>
    <property type="evidence" value="ECO:0007669"/>
    <property type="project" value="TreeGrafter"/>
</dbReference>
<dbReference type="Proteomes" id="UP000694844">
    <property type="component" value="Chromosome 5"/>
</dbReference>
<feature type="domain" description="MSP" evidence="9">
    <location>
        <begin position="7"/>
        <end position="125"/>
    </location>
</feature>
<name>A0A8B8ET43_CRAVI</name>
<feature type="transmembrane region" description="Helical" evidence="8">
    <location>
        <begin position="208"/>
        <end position="225"/>
    </location>
</feature>
<dbReference type="GeneID" id="111136519"/>
<keyword evidence="5 7" id="KW-0175">Coiled coil</keyword>
<evidence type="ECO:0000256" key="7">
    <source>
        <dbReference type="SAM" id="Coils"/>
    </source>
</evidence>
<dbReference type="GO" id="GO:0061817">
    <property type="term" value="P:endoplasmic reticulum-plasma membrane tethering"/>
    <property type="evidence" value="ECO:0007669"/>
    <property type="project" value="TreeGrafter"/>
</dbReference>
<dbReference type="PROSITE" id="PS50202">
    <property type="entry name" value="MSP"/>
    <property type="match status" value="1"/>
</dbReference>
<dbReference type="AlphaFoldDB" id="A0A8B8ET43"/>
<evidence type="ECO:0000256" key="2">
    <source>
        <dbReference type="ARBA" id="ARBA00008932"/>
    </source>
</evidence>
<dbReference type="InterPro" id="IPR008962">
    <property type="entry name" value="PapD-like_sf"/>
</dbReference>
<dbReference type="Gene3D" id="2.60.40.10">
    <property type="entry name" value="Immunoglobulins"/>
    <property type="match status" value="1"/>
</dbReference>
<sequence length="226" mass="25106">MAETEQVLKLTPDGELRFRGPFTDVVTADLKLSNPSEKRVLFKVKTTAPKRYCVRPNSGIIEPNQSVSVAVMLQPFDYDPEEKNKHKFMVQTMYAPDGPIESQEQLWKEATPEKLMGSKLKCVFEMPADSGSQAPVSKASIVDSETGKKDEDVQRLQTEVKRLNEENAKLKESEVRLRKVAISETVSSSPTSSAPAPAQQAIPNLPPIVYLIIAFILGLIIGKFIF</sequence>
<evidence type="ECO:0000313" key="11">
    <source>
        <dbReference type="RefSeq" id="XP_022343129.1"/>
    </source>
</evidence>
<keyword evidence="4 8" id="KW-1133">Transmembrane helix</keyword>